<dbReference type="GO" id="GO:0006886">
    <property type="term" value="P:intracellular protein transport"/>
    <property type="evidence" value="ECO:0007669"/>
    <property type="project" value="TreeGrafter"/>
</dbReference>
<evidence type="ECO:0000256" key="1">
    <source>
        <dbReference type="ARBA" id="ARBA00009063"/>
    </source>
</evidence>
<accession>A0A8T9C6V8</accession>
<dbReference type="GO" id="GO:0000149">
    <property type="term" value="F:SNARE binding"/>
    <property type="evidence" value="ECO:0007669"/>
    <property type="project" value="TreeGrafter"/>
</dbReference>
<dbReference type="GO" id="GO:0006887">
    <property type="term" value="P:exocytosis"/>
    <property type="evidence" value="ECO:0007669"/>
    <property type="project" value="TreeGrafter"/>
</dbReference>
<dbReference type="AlphaFoldDB" id="A0A8T9C6V8"/>
<feature type="region of interest" description="Disordered" evidence="2">
    <location>
        <begin position="1"/>
        <end position="51"/>
    </location>
</feature>
<dbReference type="InterPro" id="IPR000727">
    <property type="entry name" value="T_SNARE_dom"/>
</dbReference>
<reference evidence="5 6" key="1">
    <citation type="submission" date="2018-05" db="EMBL/GenBank/DDBJ databases">
        <title>Genome sequencing and assembly of the regulated plant pathogen Lachnellula willkommii and related sister species for the development of diagnostic species identification markers.</title>
        <authorList>
            <person name="Giroux E."/>
            <person name="Bilodeau G."/>
        </authorList>
    </citation>
    <scope>NUCLEOTIDE SEQUENCE [LARGE SCALE GENOMIC DNA]</scope>
    <source>
        <strain evidence="5 6">CBS 268.59</strain>
    </source>
</reference>
<feature type="compositionally biased region" description="Low complexity" evidence="2">
    <location>
        <begin position="27"/>
        <end position="43"/>
    </location>
</feature>
<dbReference type="Pfam" id="PF05739">
    <property type="entry name" value="SNARE"/>
    <property type="match status" value="1"/>
</dbReference>
<dbReference type="GO" id="GO:0031201">
    <property type="term" value="C:SNARE complex"/>
    <property type="evidence" value="ECO:0007669"/>
    <property type="project" value="TreeGrafter"/>
</dbReference>
<dbReference type="GO" id="GO:0012505">
    <property type="term" value="C:endomembrane system"/>
    <property type="evidence" value="ECO:0007669"/>
    <property type="project" value="TreeGrafter"/>
</dbReference>
<dbReference type="PANTHER" id="PTHR19957:SF380">
    <property type="entry name" value="SYNTAXIN FAMILY PROTEIN"/>
    <property type="match status" value="1"/>
</dbReference>
<comment type="caution">
    <text evidence="5">The sequence shown here is derived from an EMBL/GenBank/DDBJ whole genome shotgun (WGS) entry which is preliminary data.</text>
</comment>
<evidence type="ECO:0000256" key="2">
    <source>
        <dbReference type="SAM" id="MobiDB-lite"/>
    </source>
</evidence>
<evidence type="ECO:0000256" key="3">
    <source>
        <dbReference type="SAM" id="Phobius"/>
    </source>
</evidence>
<feature type="compositionally biased region" description="Gly residues" evidence="2">
    <location>
        <begin position="1"/>
        <end position="10"/>
    </location>
</feature>
<dbReference type="Gene3D" id="1.20.58.70">
    <property type="match status" value="1"/>
</dbReference>
<dbReference type="Proteomes" id="UP000469558">
    <property type="component" value="Unassembled WGS sequence"/>
</dbReference>
<keyword evidence="6" id="KW-1185">Reference proteome</keyword>
<feature type="transmembrane region" description="Helical" evidence="3">
    <location>
        <begin position="309"/>
        <end position="331"/>
    </location>
</feature>
<dbReference type="SMART" id="SM00397">
    <property type="entry name" value="t_SNARE"/>
    <property type="match status" value="1"/>
</dbReference>
<name>A0A8T9C6V8_9HELO</name>
<dbReference type="PANTHER" id="PTHR19957">
    <property type="entry name" value="SYNTAXIN"/>
    <property type="match status" value="1"/>
</dbReference>
<dbReference type="GO" id="GO:0006906">
    <property type="term" value="P:vesicle fusion"/>
    <property type="evidence" value="ECO:0007669"/>
    <property type="project" value="TreeGrafter"/>
</dbReference>
<evidence type="ECO:0000313" key="5">
    <source>
        <dbReference type="EMBL" id="TVY81381.1"/>
    </source>
</evidence>
<proteinExistence type="inferred from homology"/>
<dbReference type="SUPFAM" id="SSF47661">
    <property type="entry name" value="t-snare proteins"/>
    <property type="match status" value="1"/>
</dbReference>
<protein>
    <submittedName>
        <fullName evidence="5">Protein transport protein SSO2</fullName>
    </submittedName>
</protein>
<keyword evidence="3" id="KW-0812">Transmembrane</keyword>
<gene>
    <name evidence="5" type="primary">SSO2</name>
    <name evidence="5" type="ORF">LSUE1_G005568</name>
</gene>
<comment type="similarity">
    <text evidence="1">Belongs to the syntaxin family.</text>
</comment>
<evidence type="ECO:0000259" key="4">
    <source>
        <dbReference type="PROSITE" id="PS50192"/>
    </source>
</evidence>
<dbReference type="PROSITE" id="PS50192">
    <property type="entry name" value="T_SNARE"/>
    <property type="match status" value="1"/>
</dbReference>
<dbReference type="GO" id="GO:0005484">
    <property type="term" value="F:SNAP receptor activity"/>
    <property type="evidence" value="ECO:0007669"/>
    <property type="project" value="TreeGrafter"/>
</dbReference>
<keyword evidence="3" id="KW-1133">Transmembrane helix</keyword>
<dbReference type="InterPro" id="IPR010989">
    <property type="entry name" value="SNARE"/>
</dbReference>
<dbReference type="OrthoDB" id="10255013at2759"/>
<evidence type="ECO:0000313" key="6">
    <source>
        <dbReference type="Proteomes" id="UP000469558"/>
    </source>
</evidence>
<dbReference type="EMBL" id="QGMK01000489">
    <property type="protein sequence ID" value="TVY81381.1"/>
    <property type="molecule type" value="Genomic_DNA"/>
</dbReference>
<dbReference type="InterPro" id="IPR045242">
    <property type="entry name" value="Syntaxin"/>
</dbReference>
<dbReference type="GO" id="GO:0005886">
    <property type="term" value="C:plasma membrane"/>
    <property type="evidence" value="ECO:0007669"/>
    <property type="project" value="TreeGrafter"/>
</dbReference>
<sequence>MAQYGYGGGRANPFDQRGDTQQGGYGAQPPYAAAPPAYGRQQYGNAPAMGRDDYNGNVELEPLTPNGAQFGARPAGQNDSVGAGGLLNEVSMINKQLSDITDSRIPALMSLRTAMLNRADSTASTVEIDRESEDIMKSYQDLVLRVRKLKSDPATASHQQVGRLDTKLKGALQDYRMQDSQFRKKLEEQIARQFRIVRPDATPQEVQAAVQNTDPGQQVFAQALMQSNRRGQAQSTLNAVQTRHEEIQKIAEQMAEIGKLFNEMDELVTLQEAPVANIEAKGEEVVENMDKGNEQLGTAIVSARNTRKWKWWCLGIVVAIIAVIVIVVLIYKFVIQNNAPAATTSTTTTKRFVLPANHRVVSGQPWAPTEEAPAVPGLKWTRDNNLAVLTEGRAVVPGVEWTPPTKKERRFVA</sequence>
<feature type="domain" description="T-SNARE coiled-coil homology" evidence="4">
    <location>
        <begin position="237"/>
        <end position="299"/>
    </location>
</feature>
<organism evidence="5 6">
    <name type="scientific">Lachnellula suecica</name>
    <dbReference type="NCBI Taxonomy" id="602035"/>
    <lineage>
        <taxon>Eukaryota</taxon>
        <taxon>Fungi</taxon>
        <taxon>Dikarya</taxon>
        <taxon>Ascomycota</taxon>
        <taxon>Pezizomycotina</taxon>
        <taxon>Leotiomycetes</taxon>
        <taxon>Helotiales</taxon>
        <taxon>Lachnaceae</taxon>
        <taxon>Lachnellula</taxon>
    </lineage>
</organism>
<keyword evidence="3" id="KW-0472">Membrane</keyword>
<dbReference type="CDD" id="cd15849">
    <property type="entry name" value="SNARE_Sso1"/>
    <property type="match status" value="1"/>
</dbReference>
<dbReference type="GO" id="GO:0048278">
    <property type="term" value="P:vesicle docking"/>
    <property type="evidence" value="ECO:0007669"/>
    <property type="project" value="TreeGrafter"/>
</dbReference>